<dbReference type="EMBL" id="AZIM01000799">
    <property type="protein sequence ID" value="ETE69271.1"/>
    <property type="molecule type" value="Genomic_DNA"/>
</dbReference>
<feature type="transmembrane region" description="Helical" evidence="6">
    <location>
        <begin position="217"/>
        <end position="240"/>
    </location>
</feature>
<dbReference type="OrthoDB" id="4540492at2759"/>
<evidence type="ECO:0000256" key="2">
    <source>
        <dbReference type="ARBA" id="ARBA00022448"/>
    </source>
</evidence>
<keyword evidence="3 6" id="KW-0812">Transmembrane</keyword>
<organism evidence="7 8">
    <name type="scientific">Ophiophagus hannah</name>
    <name type="common">King cobra</name>
    <name type="synonym">Naja hannah</name>
    <dbReference type="NCBI Taxonomy" id="8665"/>
    <lineage>
        <taxon>Eukaryota</taxon>
        <taxon>Metazoa</taxon>
        <taxon>Chordata</taxon>
        <taxon>Craniata</taxon>
        <taxon>Vertebrata</taxon>
        <taxon>Euteleostomi</taxon>
        <taxon>Lepidosauria</taxon>
        <taxon>Squamata</taxon>
        <taxon>Bifurcata</taxon>
        <taxon>Unidentata</taxon>
        <taxon>Episquamata</taxon>
        <taxon>Toxicofera</taxon>
        <taxon>Serpentes</taxon>
        <taxon>Colubroidea</taxon>
        <taxon>Elapidae</taxon>
        <taxon>Elapinae</taxon>
        <taxon>Ophiophagus</taxon>
    </lineage>
</organism>
<comment type="subcellular location">
    <subcellularLocation>
        <location evidence="1">Membrane</location>
        <topology evidence="1">Multi-pass membrane protein</topology>
    </subcellularLocation>
</comment>
<gene>
    <name evidence="7" type="ORF">L345_04925</name>
</gene>
<name>V8P5L5_OPHHA</name>
<proteinExistence type="predicted"/>
<dbReference type="InterPro" id="IPR005828">
    <property type="entry name" value="MFS_sugar_transport-like"/>
</dbReference>
<dbReference type="Proteomes" id="UP000018936">
    <property type="component" value="Unassembled WGS sequence"/>
</dbReference>
<dbReference type="GO" id="GO:0015149">
    <property type="term" value="F:hexose transmembrane transporter activity"/>
    <property type="evidence" value="ECO:0007669"/>
    <property type="project" value="TreeGrafter"/>
</dbReference>
<evidence type="ECO:0000313" key="8">
    <source>
        <dbReference type="Proteomes" id="UP000018936"/>
    </source>
</evidence>
<feature type="transmembrane region" description="Helical" evidence="6">
    <location>
        <begin position="38"/>
        <end position="62"/>
    </location>
</feature>
<evidence type="ECO:0000256" key="5">
    <source>
        <dbReference type="ARBA" id="ARBA00023136"/>
    </source>
</evidence>
<accession>V8P5L5</accession>
<dbReference type="SUPFAM" id="SSF103473">
    <property type="entry name" value="MFS general substrate transporter"/>
    <property type="match status" value="1"/>
</dbReference>
<dbReference type="Gene3D" id="1.20.1250.20">
    <property type="entry name" value="MFS general substrate transporter like domains"/>
    <property type="match status" value="4"/>
</dbReference>
<evidence type="ECO:0000256" key="3">
    <source>
        <dbReference type="ARBA" id="ARBA00022692"/>
    </source>
</evidence>
<feature type="transmembrane region" description="Helical" evidence="6">
    <location>
        <begin position="187"/>
        <end position="210"/>
    </location>
</feature>
<comment type="caution">
    <text evidence="7">The sequence shown here is derived from an EMBL/GenBank/DDBJ whole genome shotgun (WGS) entry which is preliminary data.</text>
</comment>
<feature type="transmembrane region" description="Helical" evidence="6">
    <location>
        <begin position="6"/>
        <end position="26"/>
    </location>
</feature>
<feature type="transmembrane region" description="Helical" evidence="6">
    <location>
        <begin position="126"/>
        <end position="145"/>
    </location>
</feature>
<evidence type="ECO:0000313" key="7">
    <source>
        <dbReference type="EMBL" id="ETE69271.1"/>
    </source>
</evidence>
<evidence type="ECO:0000256" key="1">
    <source>
        <dbReference type="ARBA" id="ARBA00004141"/>
    </source>
</evidence>
<feature type="transmembrane region" description="Helical" evidence="6">
    <location>
        <begin position="97"/>
        <end position="119"/>
    </location>
</feature>
<feature type="non-terminal residue" evidence="7">
    <location>
        <position position="1"/>
    </location>
</feature>
<keyword evidence="4 6" id="KW-1133">Transmembrane helix</keyword>
<keyword evidence="5 6" id="KW-0472">Membrane</keyword>
<dbReference type="AlphaFoldDB" id="V8P5L5"/>
<protein>
    <submittedName>
        <fullName evidence="7">Uncharacterized protein</fullName>
    </submittedName>
</protein>
<sequence length="322" mass="36192">MCLHFGFYGWILYSPEVLMYFFFNVTEPSQLPDPSTQLFFLELAIDLFPLGALVGSLMSGYMADRFGRKGSLALLREYYNPITFQVITHPKFKLLELAIIVSIIPLGGIFASVMAGFLADILGRKGCLVVANITAMTSAVLMSVLKMLRETDDVEDEIIELYQEDLAEGNNKDMTPLKLIRTPNMQLQIITIVVVVAGAQLSGISLMYLVDSVGRRPLLLGSFAGCIITSILLIVSLLLQKMVKELTYFSSVALILFICTHDMGAESEFIPEHLNLRRNYMNCPYPPADEVSIGWRDLHILGDTFVIRRIFLYGFEFPYQIK</sequence>
<dbReference type="InterPro" id="IPR036259">
    <property type="entry name" value="MFS_trans_sf"/>
</dbReference>
<dbReference type="Pfam" id="PF00083">
    <property type="entry name" value="Sugar_tr"/>
    <property type="match status" value="2"/>
</dbReference>
<dbReference type="InterPro" id="IPR045263">
    <property type="entry name" value="GLUT"/>
</dbReference>
<dbReference type="GO" id="GO:0016020">
    <property type="term" value="C:membrane"/>
    <property type="evidence" value="ECO:0007669"/>
    <property type="project" value="UniProtKB-SubCell"/>
</dbReference>
<evidence type="ECO:0000256" key="6">
    <source>
        <dbReference type="SAM" id="Phobius"/>
    </source>
</evidence>
<dbReference type="PANTHER" id="PTHR23503:SF8">
    <property type="entry name" value="FACILITATED GLUCOSE TRANSPORTER PROTEIN 1"/>
    <property type="match status" value="1"/>
</dbReference>
<keyword evidence="8" id="KW-1185">Reference proteome</keyword>
<keyword evidence="2" id="KW-0813">Transport</keyword>
<reference evidence="7 8" key="1">
    <citation type="journal article" date="2013" name="Proc. Natl. Acad. Sci. U.S.A.">
        <title>The king cobra genome reveals dynamic gene evolution and adaptation in the snake venom system.</title>
        <authorList>
            <person name="Vonk F.J."/>
            <person name="Casewell N.R."/>
            <person name="Henkel C.V."/>
            <person name="Heimberg A.M."/>
            <person name="Jansen H.J."/>
            <person name="McCleary R.J."/>
            <person name="Kerkkamp H.M."/>
            <person name="Vos R.A."/>
            <person name="Guerreiro I."/>
            <person name="Calvete J.J."/>
            <person name="Wuster W."/>
            <person name="Woods A.E."/>
            <person name="Logan J.M."/>
            <person name="Harrison R.A."/>
            <person name="Castoe T.A."/>
            <person name="de Koning A.P."/>
            <person name="Pollock D.D."/>
            <person name="Yandell M."/>
            <person name="Calderon D."/>
            <person name="Renjifo C."/>
            <person name="Currier R.B."/>
            <person name="Salgado D."/>
            <person name="Pla D."/>
            <person name="Sanz L."/>
            <person name="Hyder A.S."/>
            <person name="Ribeiro J.M."/>
            <person name="Arntzen J.W."/>
            <person name="van den Thillart G.E."/>
            <person name="Boetzer M."/>
            <person name="Pirovano W."/>
            <person name="Dirks R.P."/>
            <person name="Spaink H.P."/>
            <person name="Duboule D."/>
            <person name="McGlinn E."/>
            <person name="Kini R.M."/>
            <person name="Richardson M.K."/>
        </authorList>
    </citation>
    <scope>NUCLEOTIDE SEQUENCE</scope>
    <source>
        <tissue evidence="7">Blood</tissue>
    </source>
</reference>
<dbReference type="PANTHER" id="PTHR23503">
    <property type="entry name" value="SOLUTE CARRIER FAMILY 2"/>
    <property type="match status" value="1"/>
</dbReference>
<evidence type="ECO:0000256" key="4">
    <source>
        <dbReference type="ARBA" id="ARBA00022989"/>
    </source>
</evidence>